<comment type="caution">
    <text evidence="2">The sequence shown here is derived from an EMBL/GenBank/DDBJ whole genome shotgun (WGS) entry which is preliminary data.</text>
</comment>
<feature type="transmembrane region" description="Helical" evidence="1">
    <location>
        <begin position="6"/>
        <end position="30"/>
    </location>
</feature>
<accession>A0A9W6G0V0</accession>
<reference evidence="2" key="1">
    <citation type="submission" date="2022-12" db="EMBL/GenBank/DDBJ databases">
        <title>Reference genome sequencing for broad-spectrum identification of bacterial and archaeal isolates by mass spectrometry.</title>
        <authorList>
            <person name="Sekiguchi Y."/>
            <person name="Tourlousse D.M."/>
        </authorList>
    </citation>
    <scope>NUCLEOTIDE SEQUENCE</scope>
    <source>
        <strain evidence="2">H2</strain>
    </source>
</reference>
<dbReference type="AlphaFoldDB" id="A0A9W6G0V0"/>
<keyword evidence="1" id="KW-0472">Membrane</keyword>
<protein>
    <submittedName>
        <fullName evidence="2">Uncharacterized protein</fullName>
    </submittedName>
</protein>
<dbReference type="EMBL" id="BSDS01000001">
    <property type="protein sequence ID" value="GLI38749.1"/>
    <property type="molecule type" value="Genomic_DNA"/>
</dbReference>
<keyword evidence="1" id="KW-0812">Transmembrane</keyword>
<evidence type="ECO:0000313" key="2">
    <source>
        <dbReference type="EMBL" id="GLI38749.1"/>
    </source>
</evidence>
<gene>
    <name evidence="2" type="ORF">GHYDROH2_22500</name>
</gene>
<name>A0A9W6G0V0_9BACT</name>
<dbReference type="PROSITE" id="PS51257">
    <property type="entry name" value="PROKAR_LIPOPROTEIN"/>
    <property type="match status" value="1"/>
</dbReference>
<sequence length="67" mass="7191">MRRELSMLHGVSAACNLSVIVGGVALVILLQRSLSAPFILRPLWHPLGGPFGLHAQGQCSLALFIKQ</sequence>
<proteinExistence type="predicted"/>
<keyword evidence="3" id="KW-1185">Reference proteome</keyword>
<keyword evidence="1" id="KW-1133">Transmembrane helix</keyword>
<evidence type="ECO:0000256" key="1">
    <source>
        <dbReference type="SAM" id="Phobius"/>
    </source>
</evidence>
<evidence type="ECO:0000313" key="3">
    <source>
        <dbReference type="Proteomes" id="UP001144352"/>
    </source>
</evidence>
<dbReference type="Proteomes" id="UP001144352">
    <property type="component" value="Unassembled WGS sequence"/>
</dbReference>
<organism evidence="2 3">
    <name type="scientific">Geobacter hydrogenophilus</name>
    <dbReference type="NCBI Taxonomy" id="40983"/>
    <lineage>
        <taxon>Bacteria</taxon>
        <taxon>Pseudomonadati</taxon>
        <taxon>Thermodesulfobacteriota</taxon>
        <taxon>Desulfuromonadia</taxon>
        <taxon>Geobacterales</taxon>
        <taxon>Geobacteraceae</taxon>
        <taxon>Geobacter</taxon>
    </lineage>
</organism>